<dbReference type="AlphaFoldDB" id="A0A4P9A439"/>
<evidence type="ECO:0000256" key="2">
    <source>
        <dbReference type="ARBA" id="ARBA00007599"/>
    </source>
</evidence>
<evidence type="ECO:0000256" key="8">
    <source>
        <dbReference type="ARBA" id="ARBA00022840"/>
    </source>
</evidence>
<dbReference type="SUPFAM" id="SSF52540">
    <property type="entry name" value="P-loop containing nucleoside triphosphate hydrolases"/>
    <property type="match status" value="1"/>
</dbReference>
<evidence type="ECO:0000256" key="6">
    <source>
        <dbReference type="ARBA" id="ARBA00022723"/>
    </source>
</evidence>
<keyword evidence="5" id="KW-0819">tRNA processing</keyword>
<name>A0A4P9A439_9BACT</name>
<sequence>MKALGRAIGQALAGGEVIELVGDVGAGKTTLTKGLAEGLAITEPIQSPTFTISRVYDARDGLRLCHYDFYRLGEAGIMGDEISEMMQEDLTITVIEWAGAVNEVLPSDRLVITIAATTETERQLEVTTNGTRSERLLSAVNAFFERR</sequence>
<reference evidence="11 12" key="1">
    <citation type="submission" date="2019-04" db="EMBL/GenBank/DDBJ databases">
        <title>Saccharibacteria TM7 genomes.</title>
        <authorList>
            <person name="Bor B."/>
            <person name="He X."/>
            <person name="Chen T."/>
            <person name="Dewhirst F.E."/>
        </authorList>
    </citation>
    <scope>NUCLEOTIDE SEQUENCE [LARGE SCALE GENOMIC DNA]</scope>
    <source>
        <strain evidence="11 12">BB001</strain>
    </source>
</reference>
<evidence type="ECO:0000313" key="11">
    <source>
        <dbReference type="EMBL" id="QCT42610.1"/>
    </source>
</evidence>
<dbReference type="Gene3D" id="3.40.50.300">
    <property type="entry name" value="P-loop containing nucleotide triphosphate hydrolases"/>
    <property type="match status" value="1"/>
</dbReference>
<keyword evidence="11" id="KW-0808">Transferase</keyword>
<dbReference type="InterPro" id="IPR003442">
    <property type="entry name" value="T6A_TsaE"/>
</dbReference>
<comment type="similarity">
    <text evidence="2">Belongs to the TsaE family.</text>
</comment>
<keyword evidence="12" id="KW-1185">Reference proteome</keyword>
<proteinExistence type="inferred from homology"/>
<keyword evidence="7" id="KW-0547">Nucleotide-binding</keyword>
<dbReference type="GO" id="GO:0005737">
    <property type="term" value="C:cytoplasm"/>
    <property type="evidence" value="ECO:0007669"/>
    <property type="project" value="UniProtKB-SubCell"/>
</dbReference>
<dbReference type="InterPro" id="IPR027417">
    <property type="entry name" value="P-loop_NTPase"/>
</dbReference>
<keyword evidence="8" id="KW-0067">ATP-binding</keyword>
<evidence type="ECO:0000256" key="9">
    <source>
        <dbReference type="ARBA" id="ARBA00022842"/>
    </source>
</evidence>
<organism evidence="11 12">
    <name type="scientific">Candidatus Nanosynbacter featherlites</name>
    <dbReference type="NCBI Taxonomy" id="2572088"/>
    <lineage>
        <taxon>Bacteria</taxon>
        <taxon>Candidatus Saccharimonadota</taxon>
        <taxon>Candidatus Saccharimonadia</taxon>
        <taxon>Candidatus Nanosynbacterales</taxon>
        <taxon>Candidatus Nanosynbacteraceae</taxon>
        <taxon>Candidatus Nanosynbacter</taxon>
    </lineage>
</organism>
<evidence type="ECO:0000256" key="10">
    <source>
        <dbReference type="ARBA" id="ARBA00032441"/>
    </source>
</evidence>
<evidence type="ECO:0000256" key="5">
    <source>
        <dbReference type="ARBA" id="ARBA00022694"/>
    </source>
</evidence>
<gene>
    <name evidence="11" type="primary">tsaE</name>
    <name evidence="11" type="ORF">FBF37_03195</name>
</gene>
<keyword evidence="9" id="KW-0460">Magnesium</keyword>
<dbReference type="Pfam" id="PF02367">
    <property type="entry name" value="TsaE"/>
    <property type="match status" value="1"/>
</dbReference>
<dbReference type="NCBIfam" id="TIGR00150">
    <property type="entry name" value="T6A_YjeE"/>
    <property type="match status" value="1"/>
</dbReference>
<dbReference type="Proteomes" id="UP000310639">
    <property type="component" value="Chromosome"/>
</dbReference>
<evidence type="ECO:0000313" key="12">
    <source>
        <dbReference type="Proteomes" id="UP000310639"/>
    </source>
</evidence>
<dbReference type="GO" id="GO:0005524">
    <property type="term" value="F:ATP binding"/>
    <property type="evidence" value="ECO:0007669"/>
    <property type="project" value="UniProtKB-KW"/>
</dbReference>
<evidence type="ECO:0000256" key="1">
    <source>
        <dbReference type="ARBA" id="ARBA00004496"/>
    </source>
</evidence>
<dbReference type="PANTHER" id="PTHR33540:SF2">
    <property type="entry name" value="TRNA THREONYLCARBAMOYLADENOSINE BIOSYNTHESIS PROTEIN TSAE"/>
    <property type="match status" value="1"/>
</dbReference>
<dbReference type="GO" id="GO:0046872">
    <property type="term" value="F:metal ion binding"/>
    <property type="evidence" value="ECO:0007669"/>
    <property type="project" value="UniProtKB-KW"/>
</dbReference>
<dbReference type="OrthoDB" id="9815896at2"/>
<dbReference type="EMBL" id="CP040004">
    <property type="protein sequence ID" value="QCT42610.1"/>
    <property type="molecule type" value="Genomic_DNA"/>
</dbReference>
<dbReference type="PANTHER" id="PTHR33540">
    <property type="entry name" value="TRNA THREONYLCARBAMOYLADENOSINE BIOSYNTHESIS PROTEIN TSAE"/>
    <property type="match status" value="1"/>
</dbReference>
<evidence type="ECO:0000256" key="3">
    <source>
        <dbReference type="ARBA" id="ARBA00019010"/>
    </source>
</evidence>
<keyword evidence="6" id="KW-0479">Metal-binding</keyword>
<evidence type="ECO:0000256" key="7">
    <source>
        <dbReference type="ARBA" id="ARBA00022741"/>
    </source>
</evidence>
<dbReference type="KEGG" id="nft:FBF37_03195"/>
<dbReference type="GO" id="GO:0002949">
    <property type="term" value="P:tRNA threonylcarbamoyladenosine modification"/>
    <property type="evidence" value="ECO:0007669"/>
    <property type="project" value="InterPro"/>
</dbReference>
<protein>
    <recommendedName>
        <fullName evidence="3">tRNA threonylcarbamoyladenosine biosynthesis protein TsaE</fullName>
    </recommendedName>
    <alternativeName>
        <fullName evidence="10">t(6)A37 threonylcarbamoyladenosine biosynthesis protein TsaE</fullName>
    </alternativeName>
</protein>
<evidence type="ECO:0000256" key="4">
    <source>
        <dbReference type="ARBA" id="ARBA00022490"/>
    </source>
</evidence>
<accession>A0A4P9A439</accession>
<comment type="subcellular location">
    <subcellularLocation>
        <location evidence="1">Cytoplasm</location>
    </subcellularLocation>
</comment>
<dbReference type="GO" id="GO:0016740">
    <property type="term" value="F:transferase activity"/>
    <property type="evidence" value="ECO:0007669"/>
    <property type="project" value="UniProtKB-KW"/>
</dbReference>
<keyword evidence="4" id="KW-0963">Cytoplasm</keyword>